<proteinExistence type="predicted"/>
<dbReference type="Proteomes" id="UP000287651">
    <property type="component" value="Unassembled WGS sequence"/>
</dbReference>
<evidence type="ECO:0000256" key="1">
    <source>
        <dbReference type="SAM" id="MobiDB-lite"/>
    </source>
</evidence>
<comment type="caution">
    <text evidence="2">The sequence shown here is derived from an EMBL/GenBank/DDBJ whole genome shotgun (WGS) entry which is preliminary data.</text>
</comment>
<accession>A0A426Y9Q7</accession>
<dbReference type="EMBL" id="AMZH03013943">
    <property type="protein sequence ID" value="RRT48455.1"/>
    <property type="molecule type" value="Genomic_DNA"/>
</dbReference>
<evidence type="ECO:0000313" key="2">
    <source>
        <dbReference type="EMBL" id="RRT48455.1"/>
    </source>
</evidence>
<dbReference type="AlphaFoldDB" id="A0A426Y9Q7"/>
<feature type="region of interest" description="Disordered" evidence="1">
    <location>
        <begin position="18"/>
        <end position="46"/>
    </location>
</feature>
<name>A0A426Y9Q7_ENSVE</name>
<evidence type="ECO:0000313" key="3">
    <source>
        <dbReference type="Proteomes" id="UP000287651"/>
    </source>
</evidence>
<gene>
    <name evidence="2" type="ORF">B296_00020423</name>
</gene>
<sequence>MDPSYPVTGIDCWSGGAQVKRKHLRSSRASTPPKRSGRVNSRRNPSDDQVSFVVCFLIPLPRRGVGAYIVGVVDHSYLATWLPLWLTMSSYTSTMPVVLARELRNLNGVGGDPTKQELGNLNGARADPTEHEPGNWNGVGVYPTKQGLENLNVTRADPTEQGLGNWNGAKVDSTEHELGNLNVAGADPTEQELRNWNGARAYPTEHELGNLNVAGAQELGWRKS</sequence>
<reference evidence="2 3" key="1">
    <citation type="journal article" date="2014" name="Agronomy (Basel)">
        <title>A Draft Genome Sequence for Ensete ventricosum, the Drought-Tolerant Tree Against Hunger.</title>
        <authorList>
            <person name="Harrison J."/>
            <person name="Moore K.A."/>
            <person name="Paszkiewicz K."/>
            <person name="Jones T."/>
            <person name="Grant M."/>
            <person name="Ambacheew D."/>
            <person name="Muzemil S."/>
            <person name="Studholme D.J."/>
        </authorList>
    </citation>
    <scope>NUCLEOTIDE SEQUENCE [LARGE SCALE GENOMIC DNA]</scope>
</reference>
<organism evidence="2 3">
    <name type="scientific">Ensete ventricosum</name>
    <name type="common">Abyssinian banana</name>
    <name type="synonym">Musa ensete</name>
    <dbReference type="NCBI Taxonomy" id="4639"/>
    <lineage>
        <taxon>Eukaryota</taxon>
        <taxon>Viridiplantae</taxon>
        <taxon>Streptophyta</taxon>
        <taxon>Embryophyta</taxon>
        <taxon>Tracheophyta</taxon>
        <taxon>Spermatophyta</taxon>
        <taxon>Magnoliopsida</taxon>
        <taxon>Liliopsida</taxon>
        <taxon>Zingiberales</taxon>
        <taxon>Musaceae</taxon>
        <taxon>Ensete</taxon>
    </lineage>
</organism>
<protein>
    <submittedName>
        <fullName evidence="2">Uncharacterized protein</fullName>
    </submittedName>
</protein>